<comment type="caution">
    <text evidence="3">The sequence shown here is derived from an EMBL/GenBank/DDBJ whole genome shotgun (WGS) entry which is preliminary data.</text>
</comment>
<gene>
    <name evidence="3" type="ORF">LCGC14_2988450</name>
</gene>
<keyword evidence="1" id="KW-0472">Membrane</keyword>
<dbReference type="InterPro" id="IPR052920">
    <property type="entry name" value="DNA-binding_regulatory"/>
</dbReference>
<keyword evidence="1" id="KW-0812">Transmembrane</keyword>
<reference evidence="3" key="1">
    <citation type="journal article" date="2015" name="Nature">
        <title>Complex archaea that bridge the gap between prokaryotes and eukaryotes.</title>
        <authorList>
            <person name="Spang A."/>
            <person name="Saw J.H."/>
            <person name="Jorgensen S.L."/>
            <person name="Zaremba-Niedzwiedzka K."/>
            <person name="Martijn J."/>
            <person name="Lind A.E."/>
            <person name="van Eijk R."/>
            <person name="Schleper C."/>
            <person name="Guy L."/>
            <person name="Ettema T.J."/>
        </authorList>
    </citation>
    <scope>NUCLEOTIDE SEQUENCE</scope>
</reference>
<feature type="non-terminal residue" evidence="3">
    <location>
        <position position="309"/>
    </location>
</feature>
<dbReference type="Pfam" id="PF12146">
    <property type="entry name" value="Hydrolase_4"/>
    <property type="match status" value="1"/>
</dbReference>
<protein>
    <recommendedName>
        <fullName evidence="2">Serine aminopeptidase S33 domain-containing protein</fullName>
    </recommendedName>
</protein>
<evidence type="ECO:0000259" key="2">
    <source>
        <dbReference type="Pfam" id="PF12146"/>
    </source>
</evidence>
<evidence type="ECO:0000256" key="1">
    <source>
        <dbReference type="SAM" id="Phobius"/>
    </source>
</evidence>
<dbReference type="InterPro" id="IPR022742">
    <property type="entry name" value="Hydrolase_4"/>
</dbReference>
<organism evidence="3">
    <name type="scientific">marine sediment metagenome</name>
    <dbReference type="NCBI Taxonomy" id="412755"/>
    <lineage>
        <taxon>unclassified sequences</taxon>
        <taxon>metagenomes</taxon>
        <taxon>ecological metagenomes</taxon>
    </lineage>
</organism>
<dbReference type="SUPFAM" id="SSF53474">
    <property type="entry name" value="alpha/beta-Hydrolases"/>
    <property type="match status" value="1"/>
</dbReference>
<dbReference type="PANTHER" id="PTHR43358">
    <property type="entry name" value="ALPHA/BETA-HYDROLASE"/>
    <property type="match status" value="1"/>
</dbReference>
<sequence>MDAIFQFPSLAVWTWVAWNWAALAIALTLLSLVIYLVLLFGKYLRICLNLFVDTRPPMMMGAVDFQRLKGEEVRFRSFDGTSLRGMHIPTPNRQAYKGTIIFCHEFGSDMHTCGRYARPLIDAGFDVFTFDFRGHGESSSLPKYRPLQWPSDKELEDVLGACAYVGSVLTAEGKDTEIGIFGISRGAGSSLLAAASDPNIKAIVCDGAFSTESTIIALIKKWAHIFARVKLVYAYHPDSVWRIVVWMLRRFAQPKLGCRFLSVDKALKEMQPRPILFIHGERDNYISVDQTRLLYEKAPSPKYLWMVSE</sequence>
<dbReference type="PANTHER" id="PTHR43358:SF4">
    <property type="entry name" value="ALPHA_BETA HYDROLASE FOLD-1 DOMAIN-CONTAINING PROTEIN"/>
    <property type="match status" value="1"/>
</dbReference>
<name>A0A0F8X4M2_9ZZZZ</name>
<feature type="transmembrane region" description="Helical" evidence="1">
    <location>
        <begin position="20"/>
        <end position="40"/>
    </location>
</feature>
<dbReference type="EMBL" id="LAZR01061224">
    <property type="protein sequence ID" value="KKK64017.1"/>
    <property type="molecule type" value="Genomic_DNA"/>
</dbReference>
<evidence type="ECO:0000313" key="3">
    <source>
        <dbReference type="EMBL" id="KKK64017.1"/>
    </source>
</evidence>
<dbReference type="InterPro" id="IPR029058">
    <property type="entry name" value="AB_hydrolase_fold"/>
</dbReference>
<proteinExistence type="predicted"/>
<dbReference type="Gene3D" id="3.40.50.1820">
    <property type="entry name" value="alpha/beta hydrolase"/>
    <property type="match status" value="1"/>
</dbReference>
<keyword evidence="1" id="KW-1133">Transmembrane helix</keyword>
<feature type="domain" description="Serine aminopeptidase S33" evidence="2">
    <location>
        <begin position="96"/>
        <end position="228"/>
    </location>
</feature>
<accession>A0A0F8X4M2</accession>
<dbReference type="AlphaFoldDB" id="A0A0F8X4M2"/>